<evidence type="ECO:0000256" key="6">
    <source>
        <dbReference type="ARBA" id="ARBA00023163"/>
    </source>
</evidence>
<dbReference type="GO" id="GO:0045165">
    <property type="term" value="P:cell fate commitment"/>
    <property type="evidence" value="ECO:0007669"/>
    <property type="project" value="TreeGrafter"/>
</dbReference>
<feature type="region of interest" description="Disordered" evidence="9">
    <location>
        <begin position="197"/>
        <end position="250"/>
    </location>
</feature>
<keyword evidence="11" id="KW-1185">Reference proteome</keyword>
<dbReference type="AlphaFoldDB" id="A0A0N5B0Y7"/>
<dbReference type="PANTHER" id="PTHR10071">
    <property type="entry name" value="TRANSCRIPTION FACTOR GATA FAMILY MEMBER"/>
    <property type="match status" value="1"/>
</dbReference>
<evidence type="ECO:0000256" key="5">
    <source>
        <dbReference type="ARBA" id="ARBA00023015"/>
    </source>
</evidence>
<proteinExistence type="predicted"/>
<dbReference type="InterPro" id="IPR013088">
    <property type="entry name" value="Znf_NHR/GATA"/>
</dbReference>
<evidence type="ECO:0000313" key="11">
    <source>
        <dbReference type="Proteomes" id="UP000046393"/>
    </source>
</evidence>
<dbReference type="GO" id="GO:0008270">
    <property type="term" value="F:zinc ion binding"/>
    <property type="evidence" value="ECO:0007669"/>
    <property type="project" value="UniProtKB-KW"/>
</dbReference>
<evidence type="ECO:0000256" key="9">
    <source>
        <dbReference type="SAM" id="MobiDB-lite"/>
    </source>
</evidence>
<dbReference type="GO" id="GO:0000978">
    <property type="term" value="F:RNA polymerase II cis-regulatory region sequence-specific DNA binding"/>
    <property type="evidence" value="ECO:0007669"/>
    <property type="project" value="TreeGrafter"/>
</dbReference>
<dbReference type="GO" id="GO:0000981">
    <property type="term" value="F:DNA-binding transcription factor activity, RNA polymerase II-specific"/>
    <property type="evidence" value="ECO:0007669"/>
    <property type="project" value="TreeGrafter"/>
</dbReference>
<accession>A0A0N5B0Y7</accession>
<dbReference type="GO" id="GO:0000122">
    <property type="term" value="P:negative regulation of transcription by RNA polymerase II"/>
    <property type="evidence" value="ECO:0007669"/>
    <property type="project" value="TreeGrafter"/>
</dbReference>
<dbReference type="InterPro" id="IPR039355">
    <property type="entry name" value="Transcription_factor_GATA"/>
</dbReference>
<dbReference type="Proteomes" id="UP000046393">
    <property type="component" value="Unplaced"/>
</dbReference>
<evidence type="ECO:0000256" key="8">
    <source>
        <dbReference type="PROSITE-ProRule" id="PRU00094"/>
    </source>
</evidence>
<evidence type="ECO:0000256" key="7">
    <source>
        <dbReference type="ARBA" id="ARBA00023242"/>
    </source>
</evidence>
<dbReference type="PROSITE" id="PS50114">
    <property type="entry name" value="GATA_ZN_FINGER_2"/>
    <property type="match status" value="1"/>
</dbReference>
<evidence type="ECO:0000256" key="4">
    <source>
        <dbReference type="ARBA" id="ARBA00022833"/>
    </source>
</evidence>
<dbReference type="InterPro" id="IPR000679">
    <property type="entry name" value="Znf_GATA"/>
</dbReference>
<dbReference type="WBParaSite" id="SMUV_0001093901-mRNA-1">
    <property type="protein sequence ID" value="SMUV_0001093901-mRNA-1"/>
    <property type="gene ID" value="SMUV_0001093901"/>
</dbReference>
<evidence type="ECO:0000259" key="10">
    <source>
        <dbReference type="PROSITE" id="PS50114"/>
    </source>
</evidence>
<dbReference type="Pfam" id="PF00320">
    <property type="entry name" value="GATA"/>
    <property type="match status" value="1"/>
</dbReference>
<keyword evidence="2" id="KW-0479">Metal-binding</keyword>
<dbReference type="CDD" id="cd00202">
    <property type="entry name" value="ZnF_GATA"/>
    <property type="match status" value="1"/>
</dbReference>
<keyword evidence="6" id="KW-0804">Transcription</keyword>
<dbReference type="STRING" id="451379.A0A0N5B0Y7"/>
<evidence type="ECO:0000256" key="1">
    <source>
        <dbReference type="ARBA" id="ARBA00004123"/>
    </source>
</evidence>
<feature type="domain" description="GATA-type" evidence="10">
    <location>
        <begin position="250"/>
        <end position="298"/>
    </location>
</feature>
<keyword evidence="7" id="KW-0539">Nucleus</keyword>
<name>A0A0N5B0Y7_9BILA</name>
<sequence>MVASSALSLGPSVGCASCRQLHADIKMSVAQLASKLDHLLLRVESLFAERMPKDGTATSTAAEGCETPARSVEIKDEVSESGTEEKDVLSPSLPDNNEASNYQESDANSGEATNFTVAGSRKRKPKRGAVHKLDLDHSSSKASVIANDSATANAENLGIPSSLLDCMSFAANLISGNASAVAHQNLLSMLCQQQQQQLQNGLQQPPASETPTSTEDTNNDSVVGNSSQCDGWIAEKKDDDESNGGASMSRCTNCMATKTTAWRRDKSGKLVCNACGLYYRLHKTARPVHMRKDTIQQRFRRRVKDDDSSGGAGAQSVLSSLMSLSPSTQATFALLDPRNSLQTHNQASIFD</sequence>
<dbReference type="SUPFAM" id="SSF57716">
    <property type="entry name" value="Glucocorticoid receptor-like (DNA-binding domain)"/>
    <property type="match status" value="1"/>
</dbReference>
<feature type="compositionally biased region" description="Basic and acidic residues" evidence="9">
    <location>
        <begin position="72"/>
        <end position="88"/>
    </location>
</feature>
<reference evidence="12" key="1">
    <citation type="submission" date="2017-02" db="UniProtKB">
        <authorList>
            <consortium name="WormBaseParasite"/>
        </authorList>
    </citation>
    <scope>IDENTIFICATION</scope>
</reference>
<evidence type="ECO:0000256" key="2">
    <source>
        <dbReference type="ARBA" id="ARBA00022723"/>
    </source>
</evidence>
<evidence type="ECO:0000256" key="3">
    <source>
        <dbReference type="ARBA" id="ARBA00022771"/>
    </source>
</evidence>
<dbReference type="PROSITE" id="PS00344">
    <property type="entry name" value="GATA_ZN_FINGER_1"/>
    <property type="match status" value="1"/>
</dbReference>
<dbReference type="GO" id="GO:0045944">
    <property type="term" value="P:positive regulation of transcription by RNA polymerase II"/>
    <property type="evidence" value="ECO:0007669"/>
    <property type="project" value="TreeGrafter"/>
</dbReference>
<dbReference type="PANTHER" id="PTHR10071:SF281">
    <property type="entry name" value="BOX A-BINDING FACTOR-RELATED"/>
    <property type="match status" value="1"/>
</dbReference>
<dbReference type="GO" id="GO:0005634">
    <property type="term" value="C:nucleus"/>
    <property type="evidence" value="ECO:0007669"/>
    <property type="project" value="UniProtKB-SubCell"/>
</dbReference>
<keyword evidence="5" id="KW-0805">Transcription regulation</keyword>
<keyword evidence="3 8" id="KW-0863">Zinc-finger</keyword>
<dbReference type="Gene3D" id="3.30.50.10">
    <property type="entry name" value="Erythroid Transcription Factor GATA-1, subunit A"/>
    <property type="match status" value="1"/>
</dbReference>
<feature type="compositionally biased region" description="Polar residues" evidence="9">
    <location>
        <begin position="93"/>
        <end position="117"/>
    </location>
</feature>
<keyword evidence="4" id="KW-0862">Zinc</keyword>
<dbReference type="PRINTS" id="PR00619">
    <property type="entry name" value="GATAZNFINGER"/>
</dbReference>
<feature type="compositionally biased region" description="Basic residues" evidence="9">
    <location>
        <begin position="120"/>
        <end position="130"/>
    </location>
</feature>
<organism evidence="11 12">
    <name type="scientific">Syphacia muris</name>
    <dbReference type="NCBI Taxonomy" id="451379"/>
    <lineage>
        <taxon>Eukaryota</taxon>
        <taxon>Metazoa</taxon>
        <taxon>Ecdysozoa</taxon>
        <taxon>Nematoda</taxon>
        <taxon>Chromadorea</taxon>
        <taxon>Rhabditida</taxon>
        <taxon>Spirurina</taxon>
        <taxon>Oxyuridomorpha</taxon>
        <taxon>Oxyuroidea</taxon>
        <taxon>Oxyuridae</taxon>
        <taxon>Syphacia</taxon>
    </lineage>
</organism>
<comment type="subcellular location">
    <subcellularLocation>
        <location evidence="1">Nucleus</location>
    </subcellularLocation>
</comment>
<dbReference type="SMART" id="SM00401">
    <property type="entry name" value="ZnF_GATA"/>
    <property type="match status" value="1"/>
</dbReference>
<evidence type="ECO:0000313" key="12">
    <source>
        <dbReference type="WBParaSite" id="SMUV_0001093901-mRNA-1"/>
    </source>
</evidence>
<feature type="region of interest" description="Disordered" evidence="9">
    <location>
        <begin position="54"/>
        <end position="140"/>
    </location>
</feature>
<feature type="compositionally biased region" description="Polar residues" evidence="9">
    <location>
        <begin position="205"/>
        <end position="229"/>
    </location>
</feature>
<protein>
    <submittedName>
        <fullName evidence="12">GATA-type domain-containing protein</fullName>
    </submittedName>
</protein>